<dbReference type="Proteomes" id="UP001342418">
    <property type="component" value="Chromosome"/>
</dbReference>
<dbReference type="EMBL" id="CP030941">
    <property type="protein sequence ID" value="UUP19549.1"/>
    <property type="molecule type" value="Genomic_DNA"/>
</dbReference>
<sequence>MHLRSLLALGLVVFVAGCATVTPEQRRAMDEQECLGFGFKPGTDAFAGCLQRIELDRRADRRAQMAAMDRWNEPVVIYRPIIVEER</sequence>
<reference evidence="1 2" key="1">
    <citation type="submission" date="2018-07" db="EMBL/GenBank/DDBJ databases">
        <title>Genome sequence of Nitratireductor thuwali#1536.</title>
        <authorList>
            <person name="Michoud G."/>
            <person name="Merlino G."/>
            <person name="Sefrji F.O."/>
            <person name="Daffonchio D."/>
        </authorList>
    </citation>
    <scope>NUCLEOTIDE SEQUENCE [LARGE SCALE GENOMIC DNA]</scope>
    <source>
        <strain evidence="2">Nit1536</strain>
    </source>
</reference>
<proteinExistence type="predicted"/>
<dbReference type="PROSITE" id="PS51257">
    <property type="entry name" value="PROKAR_LIPOPROTEIN"/>
    <property type="match status" value="1"/>
</dbReference>
<organism evidence="1 2">
    <name type="scientific">Nitratireductor thuwali</name>
    <dbReference type="NCBI Taxonomy" id="2267699"/>
    <lineage>
        <taxon>Bacteria</taxon>
        <taxon>Pseudomonadati</taxon>
        <taxon>Pseudomonadota</taxon>
        <taxon>Alphaproteobacteria</taxon>
        <taxon>Hyphomicrobiales</taxon>
        <taxon>Phyllobacteriaceae</taxon>
        <taxon>Nitratireductor</taxon>
    </lineage>
</organism>
<keyword evidence="2" id="KW-1185">Reference proteome</keyword>
<accession>A0ABY5MNJ1</accession>
<name>A0ABY5MNJ1_9HYPH</name>
<evidence type="ECO:0008006" key="3">
    <source>
        <dbReference type="Google" id="ProtNLM"/>
    </source>
</evidence>
<evidence type="ECO:0000313" key="2">
    <source>
        <dbReference type="Proteomes" id="UP001342418"/>
    </source>
</evidence>
<protein>
    <recommendedName>
        <fullName evidence="3">Lipoprotein</fullName>
    </recommendedName>
</protein>
<evidence type="ECO:0000313" key="1">
    <source>
        <dbReference type="EMBL" id="UUP19549.1"/>
    </source>
</evidence>
<gene>
    <name evidence="1" type="ORF">NTH_04054</name>
</gene>